<gene>
    <name evidence="4" type="ORF">ACFOMD_04955</name>
</gene>
<feature type="chain" id="PRO_5047263780" evidence="2">
    <location>
        <begin position="23"/>
        <end position="167"/>
    </location>
</feature>
<dbReference type="Proteomes" id="UP001595615">
    <property type="component" value="Unassembled WGS sequence"/>
</dbReference>
<keyword evidence="5" id="KW-1185">Reference proteome</keyword>
<reference evidence="5" key="1">
    <citation type="journal article" date="2019" name="Int. J. Syst. Evol. Microbiol.">
        <title>The Global Catalogue of Microorganisms (GCM) 10K type strain sequencing project: providing services to taxonomists for standard genome sequencing and annotation.</title>
        <authorList>
            <consortium name="The Broad Institute Genomics Platform"/>
            <consortium name="The Broad Institute Genome Sequencing Center for Infectious Disease"/>
            <person name="Wu L."/>
            <person name="Ma J."/>
        </authorList>
    </citation>
    <scope>NUCLEOTIDE SEQUENCE [LARGE SCALE GENOMIC DNA]</scope>
    <source>
        <strain evidence="5">KCTC 42644</strain>
    </source>
</reference>
<accession>A0ABV7X9K4</accession>
<evidence type="ECO:0000313" key="4">
    <source>
        <dbReference type="EMBL" id="MFC3711907.1"/>
    </source>
</evidence>
<name>A0ABV7X9K4_9SPHN</name>
<dbReference type="InterPro" id="IPR011992">
    <property type="entry name" value="EF-hand-dom_pair"/>
</dbReference>
<dbReference type="Gene3D" id="1.10.238.10">
    <property type="entry name" value="EF-hand"/>
    <property type="match status" value="2"/>
</dbReference>
<dbReference type="Pfam" id="PF13202">
    <property type="entry name" value="EF-hand_5"/>
    <property type="match status" value="2"/>
</dbReference>
<dbReference type="EMBL" id="JBHRXV010000003">
    <property type="protein sequence ID" value="MFC3711907.1"/>
    <property type="molecule type" value="Genomic_DNA"/>
</dbReference>
<comment type="caution">
    <text evidence="4">The sequence shown here is derived from an EMBL/GenBank/DDBJ whole genome shotgun (WGS) entry which is preliminary data.</text>
</comment>
<keyword evidence="2" id="KW-0732">Signal</keyword>
<evidence type="ECO:0000259" key="3">
    <source>
        <dbReference type="PROSITE" id="PS50222"/>
    </source>
</evidence>
<evidence type="ECO:0000313" key="5">
    <source>
        <dbReference type="Proteomes" id="UP001595615"/>
    </source>
</evidence>
<dbReference type="InterPro" id="IPR002048">
    <property type="entry name" value="EF_hand_dom"/>
</dbReference>
<protein>
    <submittedName>
        <fullName evidence="4">EF-hand domain-containing protein</fullName>
    </submittedName>
</protein>
<evidence type="ECO:0000256" key="1">
    <source>
        <dbReference type="SAM" id="MobiDB-lite"/>
    </source>
</evidence>
<dbReference type="InterPro" id="IPR018247">
    <property type="entry name" value="EF_Hand_1_Ca_BS"/>
</dbReference>
<dbReference type="PROSITE" id="PS50222">
    <property type="entry name" value="EF_HAND_2"/>
    <property type="match status" value="1"/>
</dbReference>
<dbReference type="SUPFAM" id="SSF47473">
    <property type="entry name" value="EF-hand"/>
    <property type="match status" value="1"/>
</dbReference>
<feature type="domain" description="EF-hand" evidence="3">
    <location>
        <begin position="118"/>
        <end position="153"/>
    </location>
</feature>
<evidence type="ECO:0000256" key="2">
    <source>
        <dbReference type="SAM" id="SignalP"/>
    </source>
</evidence>
<feature type="signal peptide" evidence="2">
    <location>
        <begin position="1"/>
        <end position="22"/>
    </location>
</feature>
<dbReference type="RefSeq" id="WP_380857736.1">
    <property type="nucleotide sequence ID" value="NZ_JBHRXV010000003.1"/>
</dbReference>
<sequence>MRLWLCTVAVMMAGAAQAQAYAQPVAPPAGAGPLVGRSVAPVGVLIAGFDSDGDGRTSREESRHGTLRMFGLADQNKDGKLGLLELSQWSATWLGDVSALPGRFDFDRDADDSISAAEFTAELERRFSRFDVDKDGFVTRGELLQSQPLRQQQRDERQRLPDPPQRQ</sequence>
<organism evidence="4 5">
    <name type="scientific">Sphingoaurantiacus capsulatus</name>
    <dbReference type="NCBI Taxonomy" id="1771310"/>
    <lineage>
        <taxon>Bacteria</taxon>
        <taxon>Pseudomonadati</taxon>
        <taxon>Pseudomonadota</taxon>
        <taxon>Alphaproteobacteria</taxon>
        <taxon>Sphingomonadales</taxon>
        <taxon>Sphingosinicellaceae</taxon>
        <taxon>Sphingoaurantiacus</taxon>
    </lineage>
</organism>
<dbReference type="PROSITE" id="PS00018">
    <property type="entry name" value="EF_HAND_1"/>
    <property type="match status" value="2"/>
</dbReference>
<proteinExistence type="predicted"/>
<feature type="region of interest" description="Disordered" evidence="1">
    <location>
        <begin position="141"/>
        <end position="167"/>
    </location>
</feature>